<dbReference type="AlphaFoldDB" id="A0AAV5RD12"/>
<evidence type="ECO:0000313" key="2">
    <source>
        <dbReference type="Proteomes" id="UP001378960"/>
    </source>
</evidence>
<sequence>MVNKGTIMKLYQPDDGKAYLHIVSAYSKNKKLDSRVLLVNDEVTKYFIHFILALYPLKYDAMKDLLLDSSVNDPSHILNFLSM</sequence>
<comment type="caution">
    <text evidence="1">The sequence shown here is derived from an EMBL/GenBank/DDBJ whole genome shotgun (WGS) entry which is preliminary data.</text>
</comment>
<dbReference type="Proteomes" id="UP001378960">
    <property type="component" value="Unassembled WGS sequence"/>
</dbReference>
<evidence type="ECO:0000313" key="1">
    <source>
        <dbReference type="EMBL" id="GMM49002.1"/>
    </source>
</evidence>
<organism evidence="1 2">
    <name type="scientific">Pichia kluyveri</name>
    <name type="common">Yeast</name>
    <dbReference type="NCBI Taxonomy" id="36015"/>
    <lineage>
        <taxon>Eukaryota</taxon>
        <taxon>Fungi</taxon>
        <taxon>Dikarya</taxon>
        <taxon>Ascomycota</taxon>
        <taxon>Saccharomycotina</taxon>
        <taxon>Pichiomycetes</taxon>
        <taxon>Pichiales</taxon>
        <taxon>Pichiaceae</taxon>
        <taxon>Pichia</taxon>
    </lineage>
</organism>
<keyword evidence="2" id="KW-1185">Reference proteome</keyword>
<name>A0AAV5RD12_PICKL</name>
<accession>A0AAV5RD12</accession>
<protein>
    <submittedName>
        <fullName evidence="1">Uncharacterized protein</fullName>
    </submittedName>
</protein>
<reference evidence="1 2" key="1">
    <citation type="journal article" date="2023" name="Elife">
        <title>Identification of key yeast species and microbe-microbe interactions impacting larval growth of Drosophila in the wild.</title>
        <authorList>
            <person name="Mure A."/>
            <person name="Sugiura Y."/>
            <person name="Maeda R."/>
            <person name="Honda K."/>
            <person name="Sakurai N."/>
            <person name="Takahashi Y."/>
            <person name="Watada M."/>
            <person name="Katoh T."/>
            <person name="Gotoh A."/>
            <person name="Gotoh Y."/>
            <person name="Taniguchi I."/>
            <person name="Nakamura K."/>
            <person name="Hayashi T."/>
            <person name="Katayama T."/>
            <person name="Uemura T."/>
            <person name="Hattori Y."/>
        </authorList>
    </citation>
    <scope>NUCLEOTIDE SEQUENCE [LARGE SCALE GENOMIC DNA]</scope>
    <source>
        <strain evidence="1 2">PK-24</strain>
    </source>
</reference>
<gene>
    <name evidence="1" type="ORF">DAPK24_056000</name>
</gene>
<dbReference type="EMBL" id="BTGB01000009">
    <property type="protein sequence ID" value="GMM49002.1"/>
    <property type="molecule type" value="Genomic_DNA"/>
</dbReference>
<proteinExistence type="predicted"/>